<dbReference type="RefSeq" id="WP_264729388.1">
    <property type="nucleotide sequence ID" value="NZ_JAPDNR010000001.1"/>
</dbReference>
<reference evidence="1 2" key="1">
    <citation type="submission" date="2022-10" db="EMBL/GenBank/DDBJ databases">
        <title>Chitinophaga nivalis PC15 sp. nov., isolated from Pyeongchang county, South Korea.</title>
        <authorList>
            <person name="Trinh H.N."/>
        </authorList>
    </citation>
    <scope>NUCLEOTIDE SEQUENCE [LARGE SCALE GENOMIC DNA]</scope>
    <source>
        <strain evidence="1 2">PC14</strain>
    </source>
</reference>
<evidence type="ECO:0000313" key="2">
    <source>
        <dbReference type="Proteomes" id="UP001207742"/>
    </source>
</evidence>
<accession>A0ABT3IIV5</accession>
<protein>
    <recommendedName>
        <fullName evidence="3">Leucine-rich repeat domain-containing protein</fullName>
    </recommendedName>
</protein>
<dbReference type="EMBL" id="JAPDNS010000001">
    <property type="protein sequence ID" value="MCW3483869.1"/>
    <property type="molecule type" value="Genomic_DNA"/>
</dbReference>
<sequence>MLQSGNTIFELGKDIDPDIPTLQANKITDLENTELMAGKQVLQINDELPASSMLAVARAIHQYPHLQLRFYAAANISQIDWPAFAHVRHLSIGGNAGNWTSLNFLEQLPLLETLIIHAPLKCKTSLLPLQKLQQLKRLNLINIQQDLDKIVWANGLDTLGLTVGELKNSGLLTNIPFIKNLCLNFTQLADYKVLAHITGLQVLSLIGLKGFSQQHAAELQHIPALQLLEISRCPKITDIAFTADLQALKKLRLANIKVASFAPLTGHPALQVISTDTVQPDNTALTGVYHIPHVYLSGRFPAEEITRFQSGFTGQDAVIGGALLKGTLKENNFIYHIHQVTAL</sequence>
<proteinExistence type="predicted"/>
<comment type="caution">
    <text evidence="1">The sequence shown here is derived from an EMBL/GenBank/DDBJ whole genome shotgun (WGS) entry which is preliminary data.</text>
</comment>
<dbReference type="InterPro" id="IPR032675">
    <property type="entry name" value="LRR_dom_sf"/>
</dbReference>
<dbReference type="Gene3D" id="3.80.10.10">
    <property type="entry name" value="Ribonuclease Inhibitor"/>
    <property type="match status" value="1"/>
</dbReference>
<evidence type="ECO:0008006" key="3">
    <source>
        <dbReference type="Google" id="ProtNLM"/>
    </source>
</evidence>
<dbReference type="Proteomes" id="UP001207742">
    <property type="component" value="Unassembled WGS sequence"/>
</dbReference>
<dbReference type="SUPFAM" id="SSF52058">
    <property type="entry name" value="L domain-like"/>
    <property type="match status" value="1"/>
</dbReference>
<name>A0ABT3IIV5_9BACT</name>
<gene>
    <name evidence="1" type="ORF">OL497_08195</name>
</gene>
<organism evidence="1 2">
    <name type="scientific">Chitinophaga nivalis</name>
    <dbReference type="NCBI Taxonomy" id="2991709"/>
    <lineage>
        <taxon>Bacteria</taxon>
        <taxon>Pseudomonadati</taxon>
        <taxon>Bacteroidota</taxon>
        <taxon>Chitinophagia</taxon>
        <taxon>Chitinophagales</taxon>
        <taxon>Chitinophagaceae</taxon>
        <taxon>Chitinophaga</taxon>
    </lineage>
</organism>
<keyword evidence="2" id="KW-1185">Reference proteome</keyword>
<evidence type="ECO:0000313" key="1">
    <source>
        <dbReference type="EMBL" id="MCW3483869.1"/>
    </source>
</evidence>